<organism evidence="4 5">
    <name type="scientific">Lutzomyia longipalpis</name>
    <name type="common">Sand fly</name>
    <dbReference type="NCBI Taxonomy" id="7200"/>
    <lineage>
        <taxon>Eukaryota</taxon>
        <taxon>Metazoa</taxon>
        <taxon>Ecdysozoa</taxon>
        <taxon>Arthropoda</taxon>
        <taxon>Hexapoda</taxon>
        <taxon>Insecta</taxon>
        <taxon>Pterygota</taxon>
        <taxon>Neoptera</taxon>
        <taxon>Endopterygota</taxon>
        <taxon>Diptera</taxon>
        <taxon>Nematocera</taxon>
        <taxon>Psychodoidea</taxon>
        <taxon>Psychodidae</taxon>
        <taxon>Lutzomyia</taxon>
        <taxon>Lutzomyia</taxon>
    </lineage>
</organism>
<name>A0A1B0CU28_LUTLO</name>
<accession>A0A1B0CU28</accession>
<evidence type="ECO:0000313" key="4">
    <source>
        <dbReference type="EnsemblMetazoa" id="LLOJ008379-PA"/>
    </source>
</evidence>
<dbReference type="InterPro" id="IPR013783">
    <property type="entry name" value="Ig-like_fold"/>
</dbReference>
<dbReference type="InterPro" id="IPR054090">
    <property type="entry name" value="Cep192_Spd-2-like_dom"/>
</dbReference>
<dbReference type="VEuPathDB" id="VectorBase:LLOJ008379"/>
<evidence type="ECO:0008006" key="6">
    <source>
        <dbReference type="Google" id="ProtNLM"/>
    </source>
</evidence>
<feature type="compositionally biased region" description="Polar residues" evidence="1">
    <location>
        <begin position="147"/>
        <end position="164"/>
    </location>
</feature>
<dbReference type="Gene3D" id="2.60.40.10">
    <property type="entry name" value="Immunoglobulins"/>
    <property type="match status" value="1"/>
</dbReference>
<reference evidence="4" key="1">
    <citation type="submission" date="2020-05" db="UniProtKB">
        <authorList>
            <consortium name="EnsemblMetazoa"/>
        </authorList>
    </citation>
    <scope>IDENTIFICATION</scope>
    <source>
        <strain evidence="4">Jacobina</strain>
    </source>
</reference>
<feature type="domain" description="Cep192-like" evidence="3">
    <location>
        <begin position="458"/>
        <end position="607"/>
    </location>
</feature>
<dbReference type="Pfam" id="PF22073">
    <property type="entry name" value="Cep192_D4"/>
    <property type="match status" value="1"/>
</dbReference>
<feature type="domain" description="Cep192/Spd-2-like" evidence="2">
    <location>
        <begin position="325"/>
        <end position="429"/>
    </location>
</feature>
<dbReference type="VEuPathDB" id="VectorBase:LLONM1_011923"/>
<dbReference type="Proteomes" id="UP000092461">
    <property type="component" value="Unassembled WGS sequence"/>
</dbReference>
<evidence type="ECO:0000259" key="2">
    <source>
        <dbReference type="Pfam" id="PF22073"/>
    </source>
</evidence>
<dbReference type="EMBL" id="AJWK01028345">
    <property type="status" value="NOT_ANNOTATED_CDS"/>
    <property type="molecule type" value="Genomic_DNA"/>
</dbReference>
<evidence type="ECO:0000313" key="5">
    <source>
        <dbReference type="Proteomes" id="UP000092461"/>
    </source>
</evidence>
<evidence type="ECO:0000259" key="3">
    <source>
        <dbReference type="Pfam" id="PF22074"/>
    </source>
</evidence>
<feature type="region of interest" description="Disordered" evidence="1">
    <location>
        <begin position="147"/>
        <end position="268"/>
    </location>
</feature>
<dbReference type="EMBL" id="AJWK01028343">
    <property type="status" value="NOT_ANNOTATED_CDS"/>
    <property type="molecule type" value="Genomic_DNA"/>
</dbReference>
<sequence length="691" mass="76691">MKGIGRRSFSQYPEGRRQRRFLVDYEGFSGFFVPHNASYASDQFSLGALCHKQSEAVNNMIRADSPTPAATCMLSSTVNSVTSAYSEAPSAAGRTYTAEPKETDVDSLIEKLNLSESTNKILANMLKKEPKKNIRKSPLDDITAQEVNLNSTEGTINESTLQSGKENRQSDKEYEDFCRFKTKSPRRAGSNSKLSLSTESAHEKSKRRSSSSRLEPFAEQTRGTRKRSRSSVYIQSDPAPSVVECRRGKSPGNTEKTRMNSDSIDPTSASDRMFIFNTPIDSGKMSLPNYGLIKGDSKSPGSTGLTRTTSQLSTASEFNHREGYLPLKATHGELSWGSVRLRTSITKNIQIKNTSAKRLTLRAVIDGPGFQFGSAELPHMTITLQPQECRGMWIVFCPTIKGPAVGKLIFKPPLADSTSRVIPLYGYGGHATVTIEGLQQGPVGSKFLPIGDIKNPMRTFEKIIRVHNKGSLTAFASVNVENTRTDQRYFTTSVSVNPSRLIVPPSCSTNIKIQFSPQREELKKLLKMQRGTDVIVIANLVVITGDEPTRHRMKKLMKTMPNHALMSSTVLSGLWNSFPKEQDLENLEELRENSMAITDLAQGFRSIEIALTINNERADETVLEASGWMADFEETVLFRTITSGEEPDEHEVTHDEVEVVSVQPQEIVWKSHDAACKRLTVKVIEWETANG</sequence>
<feature type="compositionally biased region" description="Basic and acidic residues" evidence="1">
    <location>
        <begin position="165"/>
        <end position="179"/>
    </location>
</feature>
<keyword evidence="5" id="KW-1185">Reference proteome</keyword>
<dbReference type="Pfam" id="PF22074">
    <property type="entry name" value="Cep192_D5"/>
    <property type="match status" value="1"/>
</dbReference>
<dbReference type="EMBL" id="AJWK01028344">
    <property type="status" value="NOT_ANNOTATED_CDS"/>
    <property type="molecule type" value="Genomic_DNA"/>
</dbReference>
<proteinExistence type="predicted"/>
<dbReference type="InterPro" id="IPR054091">
    <property type="entry name" value="Cep192-like_D5"/>
</dbReference>
<evidence type="ECO:0000256" key="1">
    <source>
        <dbReference type="SAM" id="MobiDB-lite"/>
    </source>
</evidence>
<protein>
    <recommendedName>
        <fullName evidence="6">Abnormal spindle-like microcephaly-associated protein ASH domain-containing protein</fullName>
    </recommendedName>
</protein>
<dbReference type="AlphaFoldDB" id="A0A1B0CU28"/>
<dbReference type="EnsemblMetazoa" id="LLOJ008379-RA">
    <property type="protein sequence ID" value="LLOJ008379-PA"/>
    <property type="gene ID" value="LLOJ008379"/>
</dbReference>
<feature type="compositionally biased region" description="Polar residues" evidence="1">
    <location>
        <begin position="189"/>
        <end position="199"/>
    </location>
</feature>